<evidence type="ECO:0000256" key="7">
    <source>
        <dbReference type="ARBA" id="ARBA00023098"/>
    </source>
</evidence>
<feature type="transmembrane region" description="Helical" evidence="12">
    <location>
        <begin position="21"/>
        <end position="40"/>
    </location>
</feature>
<keyword evidence="7" id="KW-0443">Lipid metabolism</keyword>
<keyword evidence="10" id="KW-1208">Phospholipid metabolism</keyword>
<dbReference type="Pfam" id="PF01066">
    <property type="entry name" value="CDP-OH_P_transf"/>
    <property type="match status" value="1"/>
</dbReference>
<dbReference type="AlphaFoldDB" id="A0A1T4WX04"/>
<evidence type="ECO:0000256" key="3">
    <source>
        <dbReference type="ARBA" id="ARBA00022516"/>
    </source>
</evidence>
<dbReference type="InterPro" id="IPR004570">
    <property type="entry name" value="Phosphatidylglycerol_P_synth"/>
</dbReference>
<evidence type="ECO:0000256" key="2">
    <source>
        <dbReference type="ARBA" id="ARBA00010441"/>
    </source>
</evidence>
<dbReference type="PROSITE" id="PS00379">
    <property type="entry name" value="CDP_ALCOHOL_P_TRANSF"/>
    <property type="match status" value="1"/>
</dbReference>
<dbReference type="GO" id="GO:0008444">
    <property type="term" value="F:CDP-diacylglycerol-glycerol-3-phosphate 3-phosphatidyltransferase activity"/>
    <property type="evidence" value="ECO:0007669"/>
    <property type="project" value="InterPro"/>
</dbReference>
<dbReference type="PANTHER" id="PTHR14269">
    <property type="entry name" value="CDP-DIACYLGLYCEROL--GLYCEROL-3-PHOSPHATE 3-PHOSPHATIDYLTRANSFERASE-RELATED"/>
    <property type="match status" value="1"/>
</dbReference>
<evidence type="ECO:0000256" key="12">
    <source>
        <dbReference type="SAM" id="Phobius"/>
    </source>
</evidence>
<evidence type="ECO:0000256" key="9">
    <source>
        <dbReference type="ARBA" id="ARBA00023209"/>
    </source>
</evidence>
<feature type="transmembrane region" description="Helical" evidence="12">
    <location>
        <begin position="100"/>
        <end position="120"/>
    </location>
</feature>
<dbReference type="GO" id="GO:0016020">
    <property type="term" value="C:membrane"/>
    <property type="evidence" value="ECO:0007669"/>
    <property type="project" value="UniProtKB-SubCell"/>
</dbReference>
<dbReference type="InterPro" id="IPR043130">
    <property type="entry name" value="CDP-OH_PTrfase_TM_dom"/>
</dbReference>
<organism evidence="13 14">
    <name type="scientific">Agreia bicolorata</name>
    <dbReference type="NCBI Taxonomy" id="110935"/>
    <lineage>
        <taxon>Bacteria</taxon>
        <taxon>Bacillati</taxon>
        <taxon>Actinomycetota</taxon>
        <taxon>Actinomycetes</taxon>
        <taxon>Micrococcales</taxon>
        <taxon>Microbacteriaceae</taxon>
        <taxon>Agreia</taxon>
    </lineage>
</organism>
<name>A0A1T4WX04_9MICO</name>
<dbReference type="InterPro" id="IPR050324">
    <property type="entry name" value="CDP-alcohol_PTase-I"/>
</dbReference>
<keyword evidence="6 12" id="KW-1133">Transmembrane helix</keyword>
<evidence type="ECO:0000256" key="6">
    <source>
        <dbReference type="ARBA" id="ARBA00022989"/>
    </source>
</evidence>
<dbReference type="PANTHER" id="PTHR14269:SF62">
    <property type="entry name" value="CDP-DIACYLGLYCEROL--GLYCEROL-3-PHOSPHATE 3-PHOSPHATIDYLTRANSFERASE 1, CHLOROPLASTIC"/>
    <property type="match status" value="1"/>
</dbReference>
<evidence type="ECO:0000256" key="5">
    <source>
        <dbReference type="ARBA" id="ARBA00022692"/>
    </source>
</evidence>
<dbReference type="PIRSF" id="PIRSF000847">
    <property type="entry name" value="Phos_ph_gly_syn"/>
    <property type="match status" value="1"/>
</dbReference>
<dbReference type="InterPro" id="IPR048254">
    <property type="entry name" value="CDP_ALCOHOL_P_TRANSF_CS"/>
</dbReference>
<evidence type="ECO:0000313" key="14">
    <source>
        <dbReference type="Proteomes" id="UP000189735"/>
    </source>
</evidence>
<evidence type="ECO:0000313" key="13">
    <source>
        <dbReference type="EMBL" id="SKA81824.1"/>
    </source>
</evidence>
<evidence type="ECO:0000256" key="10">
    <source>
        <dbReference type="ARBA" id="ARBA00023264"/>
    </source>
</evidence>
<keyword evidence="3" id="KW-0444">Lipid biosynthesis</keyword>
<dbReference type="EMBL" id="FUYG01000001">
    <property type="protein sequence ID" value="SKA81824.1"/>
    <property type="molecule type" value="Genomic_DNA"/>
</dbReference>
<proteinExistence type="inferred from homology"/>
<keyword evidence="9" id="KW-0594">Phospholipid biosynthesis</keyword>
<evidence type="ECO:0000256" key="8">
    <source>
        <dbReference type="ARBA" id="ARBA00023136"/>
    </source>
</evidence>
<accession>A0A1T4WX04</accession>
<comment type="subcellular location">
    <subcellularLocation>
        <location evidence="1">Membrane</location>
        <topology evidence="1">Multi-pass membrane protein</topology>
    </subcellularLocation>
</comment>
<protein>
    <submittedName>
        <fullName evidence="13">Cardiolipin synthase</fullName>
    </submittedName>
</protein>
<keyword evidence="8 12" id="KW-0472">Membrane</keyword>
<evidence type="ECO:0000256" key="4">
    <source>
        <dbReference type="ARBA" id="ARBA00022679"/>
    </source>
</evidence>
<gene>
    <name evidence="13" type="ORF">SAMN06295879_0391</name>
</gene>
<dbReference type="GO" id="GO:0046474">
    <property type="term" value="P:glycerophospholipid biosynthetic process"/>
    <property type="evidence" value="ECO:0007669"/>
    <property type="project" value="TreeGrafter"/>
</dbReference>
<feature type="transmembrane region" description="Helical" evidence="12">
    <location>
        <begin position="132"/>
        <end position="150"/>
    </location>
</feature>
<feature type="transmembrane region" description="Helical" evidence="12">
    <location>
        <begin position="162"/>
        <end position="186"/>
    </location>
</feature>
<comment type="similarity">
    <text evidence="2 11">Belongs to the CDP-alcohol phosphatidyltransferase class-I family.</text>
</comment>
<dbReference type="UniPathway" id="UPA00085"/>
<dbReference type="InterPro" id="IPR000462">
    <property type="entry name" value="CDP-OH_P_trans"/>
</dbReference>
<dbReference type="Proteomes" id="UP000189735">
    <property type="component" value="Unassembled WGS sequence"/>
</dbReference>
<keyword evidence="5 12" id="KW-0812">Transmembrane</keyword>
<evidence type="ECO:0000256" key="11">
    <source>
        <dbReference type="RuleBase" id="RU003750"/>
    </source>
</evidence>
<sequence>METPTKPRQRERILNVPNTITFARLILFMPLFVLLVLVWHENFWAFIVLVALGATDWIDGFAARKLGQVTHFGAVLDPVADRASQVVVCVTLVISGILPLWILIAIAATDLILGLIILAYKRQGSMTITYISKIRTTFLMLGLPLLLLAHSDFAGHEVLAVVAFYGVVIGCVLHVFVGAQYAAIVIREGRAHSRPLGASAAGRPDADAPNRRG</sequence>
<reference evidence="14" key="1">
    <citation type="submission" date="2017-02" db="EMBL/GenBank/DDBJ databases">
        <authorList>
            <person name="Varghese N."/>
            <person name="Submissions S."/>
        </authorList>
    </citation>
    <scope>NUCLEOTIDE SEQUENCE [LARGE SCALE GENOMIC DNA]</scope>
    <source>
        <strain evidence="14">VKM Ac-2052</strain>
    </source>
</reference>
<dbReference type="RefSeq" id="WP_139368554.1">
    <property type="nucleotide sequence ID" value="NZ_FUYG01000001.1"/>
</dbReference>
<keyword evidence="4 11" id="KW-0808">Transferase</keyword>
<evidence type="ECO:0000256" key="1">
    <source>
        <dbReference type="ARBA" id="ARBA00004141"/>
    </source>
</evidence>
<dbReference type="Gene3D" id="1.20.120.1760">
    <property type="match status" value="1"/>
</dbReference>